<dbReference type="Gene3D" id="3.40.50.150">
    <property type="entry name" value="Vaccinia Virus protein VP39"/>
    <property type="match status" value="1"/>
</dbReference>
<evidence type="ECO:0000256" key="2">
    <source>
        <dbReference type="ARBA" id="ARBA00012887"/>
    </source>
</evidence>
<feature type="region of interest" description="Disordered" evidence="6">
    <location>
        <begin position="227"/>
        <end position="249"/>
    </location>
</feature>
<keyword evidence="5" id="KW-0949">S-adenosyl-L-methionine</keyword>
<gene>
    <name evidence="8" type="primary">gamt</name>
</gene>
<evidence type="ECO:0000256" key="1">
    <source>
        <dbReference type="ARBA" id="ARBA00004820"/>
    </source>
</evidence>
<dbReference type="PANTHER" id="PTHR32379">
    <property type="entry name" value="GUANIDINOACETATE N-METHYLTRANSFERASE"/>
    <property type="match status" value="1"/>
</dbReference>
<evidence type="ECO:0000313" key="8">
    <source>
        <dbReference type="Ensembl" id="ENSCCRP00015078559.1"/>
    </source>
</evidence>
<proteinExistence type="predicted"/>
<feature type="domain" description="RMT2" evidence="7">
    <location>
        <begin position="1"/>
        <end position="249"/>
    </location>
</feature>
<dbReference type="EC" id="2.1.1.2" evidence="2"/>
<dbReference type="CDD" id="cd02440">
    <property type="entry name" value="AdoMet_MTases"/>
    <property type="match status" value="1"/>
</dbReference>
<organism evidence="8 9">
    <name type="scientific">Cyprinus carpio</name>
    <name type="common">Common carp</name>
    <dbReference type="NCBI Taxonomy" id="7962"/>
    <lineage>
        <taxon>Eukaryota</taxon>
        <taxon>Metazoa</taxon>
        <taxon>Chordata</taxon>
        <taxon>Craniata</taxon>
        <taxon>Vertebrata</taxon>
        <taxon>Euteleostomi</taxon>
        <taxon>Actinopterygii</taxon>
        <taxon>Neopterygii</taxon>
        <taxon>Teleostei</taxon>
        <taxon>Ostariophysi</taxon>
        <taxon>Cypriniformes</taxon>
        <taxon>Cyprinidae</taxon>
        <taxon>Cyprininae</taxon>
        <taxon>Cyprinus</taxon>
    </lineage>
</organism>
<keyword evidence="4" id="KW-0808">Transferase</keyword>
<protein>
    <recommendedName>
        <fullName evidence="2">guanidinoacetate N-methyltransferase</fullName>
        <ecNumber evidence="2">2.1.1.2</ecNumber>
    </recommendedName>
</protein>
<dbReference type="GO" id="GO:0005634">
    <property type="term" value="C:nucleus"/>
    <property type="evidence" value="ECO:0007669"/>
    <property type="project" value="TreeGrafter"/>
</dbReference>
<dbReference type="SUPFAM" id="SSF53335">
    <property type="entry name" value="S-adenosyl-L-methionine-dependent methyltransferases"/>
    <property type="match status" value="1"/>
</dbReference>
<dbReference type="FunFam" id="3.40.50.150:FF:000096">
    <property type="entry name" value="Guanidinoacetate N-methyltransferase"/>
    <property type="match status" value="1"/>
</dbReference>
<dbReference type="AlphaFoldDB" id="A0A8C1XE31"/>
<comment type="pathway">
    <text evidence="1">Amine and polyamine biosynthesis; creatine biosynthesis; creatine from L-arginine and glycine: step 2/2.</text>
</comment>
<sequence>MTTAQPIFSKGENCKQVWHDASADYNEANTHLEIMGKPVMERWETPYMHSLATVAASKGGRVLEIGFGMAIAATKVESFPIEEHWIIECNDGVFQKLQEWAKSQPHKIVPLKGLWEDVAPTLPHNHFDGILYDTYPLSEETWHTHQFSFIKAHAHRLLKPGGVLTYCNLTSWGELLKNKYNDIDKMFQVSNSIPDTLLLTESISLCSGFMMRHYFFLSLSPGDTSSSPAGSWIQKGEDQHHTDGHQSSQ</sequence>
<dbReference type="GO" id="GO:0006601">
    <property type="term" value="P:creatine biosynthetic process"/>
    <property type="evidence" value="ECO:0007669"/>
    <property type="project" value="TreeGrafter"/>
</dbReference>
<feature type="compositionally biased region" description="Basic and acidic residues" evidence="6">
    <location>
        <begin position="235"/>
        <end position="249"/>
    </location>
</feature>
<evidence type="ECO:0000313" key="9">
    <source>
        <dbReference type="Proteomes" id="UP000694700"/>
    </source>
</evidence>
<dbReference type="InterPro" id="IPR029063">
    <property type="entry name" value="SAM-dependent_MTases_sf"/>
</dbReference>
<dbReference type="InterPro" id="IPR051038">
    <property type="entry name" value="RMT2/GAMT_Mtase"/>
</dbReference>
<evidence type="ECO:0000256" key="4">
    <source>
        <dbReference type="ARBA" id="ARBA00022679"/>
    </source>
</evidence>
<dbReference type="GO" id="GO:0005737">
    <property type="term" value="C:cytoplasm"/>
    <property type="evidence" value="ECO:0007669"/>
    <property type="project" value="TreeGrafter"/>
</dbReference>
<evidence type="ECO:0000259" key="7">
    <source>
        <dbReference type="PROSITE" id="PS51559"/>
    </source>
</evidence>
<evidence type="ECO:0000256" key="3">
    <source>
        <dbReference type="ARBA" id="ARBA00022603"/>
    </source>
</evidence>
<evidence type="ECO:0000256" key="5">
    <source>
        <dbReference type="ARBA" id="ARBA00022691"/>
    </source>
</evidence>
<dbReference type="PROSITE" id="PS51559">
    <property type="entry name" value="SAM_RMT2"/>
    <property type="match status" value="1"/>
</dbReference>
<keyword evidence="3" id="KW-0489">Methyltransferase</keyword>
<dbReference type="InterPro" id="IPR026480">
    <property type="entry name" value="RMT2_dom"/>
</dbReference>
<dbReference type="PANTHER" id="PTHR32379:SF1">
    <property type="entry name" value="GUANIDINOACETATE N-METHYLTRANSFERASE"/>
    <property type="match status" value="1"/>
</dbReference>
<dbReference type="Ensembl" id="ENSCCRT00015081136.1">
    <property type="protein sequence ID" value="ENSCCRP00015078559.1"/>
    <property type="gene ID" value="ENSCCRG00015031805.1"/>
</dbReference>
<name>A0A8C1XE31_CYPCA</name>
<evidence type="ECO:0000256" key="6">
    <source>
        <dbReference type="SAM" id="MobiDB-lite"/>
    </source>
</evidence>
<dbReference type="Proteomes" id="UP000694700">
    <property type="component" value="Unplaced"/>
</dbReference>
<dbReference type="GO" id="GO:0032259">
    <property type="term" value="P:methylation"/>
    <property type="evidence" value="ECO:0007669"/>
    <property type="project" value="UniProtKB-KW"/>
</dbReference>
<dbReference type="GO" id="GO:0030731">
    <property type="term" value="F:guanidinoacetate N-methyltransferase activity"/>
    <property type="evidence" value="ECO:0007669"/>
    <property type="project" value="UniProtKB-EC"/>
</dbReference>
<reference evidence="8" key="1">
    <citation type="submission" date="2025-08" db="UniProtKB">
        <authorList>
            <consortium name="Ensembl"/>
        </authorList>
    </citation>
    <scope>IDENTIFICATION</scope>
</reference>
<accession>A0A8C1XE31</accession>